<sequence length="119" mass="13315">MGVIPRSGIPGSVALIWLGKKDVHRGAEERGVGGTLLFWFHSSAVYREYFRIRARARARERIREEFVYVYVNKHGHGVEPGVSSLPGNISQQGVIGFPSPTIRNPSQGSHQTDISWKKM</sequence>
<proteinExistence type="predicted"/>
<protein>
    <submittedName>
        <fullName evidence="2">Uncharacterized protein</fullName>
    </submittedName>
</protein>
<evidence type="ECO:0000256" key="1">
    <source>
        <dbReference type="SAM" id="MobiDB-lite"/>
    </source>
</evidence>
<reference evidence="2" key="1">
    <citation type="submission" date="2020-12" db="EMBL/GenBank/DDBJ databases">
        <title>Desulfobium dissulfuricans gen. nov., sp. nov., a novel mesophilic, sulfate-reducing bacterium isolated from a deep-sea hydrothermal vent.</title>
        <authorList>
            <person name="Hashimoto Y."/>
            <person name="Tame A."/>
            <person name="Sawayama S."/>
            <person name="Miyazaki J."/>
            <person name="Takai K."/>
            <person name="Nakagawa S."/>
        </authorList>
    </citation>
    <scope>NUCLEOTIDE SEQUENCE</scope>
    <source>
        <strain evidence="2">GF1</strain>
    </source>
</reference>
<evidence type="ECO:0000313" key="2">
    <source>
        <dbReference type="EMBL" id="BCO09802.1"/>
    </source>
</evidence>
<gene>
    <name evidence="2" type="ORF">GF1_21780</name>
</gene>
<organism evidence="2 3">
    <name type="scientific">Desulfolithobacter dissulfuricans</name>
    <dbReference type="NCBI Taxonomy" id="2795293"/>
    <lineage>
        <taxon>Bacteria</taxon>
        <taxon>Pseudomonadati</taxon>
        <taxon>Thermodesulfobacteriota</taxon>
        <taxon>Desulfobulbia</taxon>
        <taxon>Desulfobulbales</taxon>
        <taxon>Desulfobulbaceae</taxon>
        <taxon>Desulfolithobacter</taxon>
    </lineage>
</organism>
<dbReference type="EMBL" id="AP024233">
    <property type="protein sequence ID" value="BCO09802.1"/>
    <property type="molecule type" value="Genomic_DNA"/>
</dbReference>
<keyword evidence="3" id="KW-1185">Reference proteome</keyword>
<feature type="compositionally biased region" description="Polar residues" evidence="1">
    <location>
        <begin position="101"/>
        <end position="119"/>
    </location>
</feature>
<name>A0A915U638_9BACT</name>
<dbReference type="AlphaFoldDB" id="A0A915U638"/>
<feature type="region of interest" description="Disordered" evidence="1">
    <location>
        <begin position="96"/>
        <end position="119"/>
    </location>
</feature>
<dbReference type="KEGG" id="ddu:GF1_21780"/>
<dbReference type="Proteomes" id="UP001063350">
    <property type="component" value="Chromosome"/>
</dbReference>
<accession>A0A915U638</accession>
<evidence type="ECO:0000313" key="3">
    <source>
        <dbReference type="Proteomes" id="UP001063350"/>
    </source>
</evidence>